<reference evidence="4 5" key="1">
    <citation type="submission" date="2018-10" db="EMBL/GenBank/DDBJ databases">
        <title>Genome sequencing of Mucilaginibacter sp. HYN0043.</title>
        <authorList>
            <person name="Kim M."/>
            <person name="Yi H."/>
        </authorList>
    </citation>
    <scope>NUCLEOTIDE SEQUENCE [LARGE SCALE GENOMIC DNA]</scope>
    <source>
        <strain evidence="4 5">HYN0043</strain>
    </source>
</reference>
<organism evidence="4 5">
    <name type="scientific">Mucilaginibacter celer</name>
    <dbReference type="NCBI Taxonomy" id="2305508"/>
    <lineage>
        <taxon>Bacteria</taxon>
        <taxon>Pseudomonadati</taxon>
        <taxon>Bacteroidota</taxon>
        <taxon>Sphingobacteriia</taxon>
        <taxon>Sphingobacteriales</taxon>
        <taxon>Sphingobacteriaceae</taxon>
        <taxon>Mucilaginibacter</taxon>
    </lineage>
</organism>
<dbReference type="KEGG" id="muh:HYN43_016180"/>
<protein>
    <submittedName>
        <fullName evidence="4">SDR family NAD(P)-dependent oxidoreductase</fullName>
    </submittedName>
</protein>
<accession>A0A494VPP5</accession>
<dbReference type="Gene3D" id="3.40.50.720">
    <property type="entry name" value="NAD(P)-binding Rossmann-like Domain"/>
    <property type="match status" value="1"/>
</dbReference>
<keyword evidence="2" id="KW-0560">Oxidoreductase</keyword>
<dbReference type="OrthoDB" id="9810734at2"/>
<dbReference type="PRINTS" id="PR00080">
    <property type="entry name" value="SDRFAMILY"/>
</dbReference>
<proteinExistence type="inferred from homology"/>
<sequence>MKLNNNTILITGGTSGFGLEFASKLLALGNTIIITGRNQAKLDEINKKLPGVHTFKSDVSDAGAIEQLYKQVSAQFPSLNVLINNAGEMRAISLNDASTGLRDLTREVEINLMGPMRMVQQFLPLLKQQNEAAIMNVTSGIALMPFPVSPIYGATKSGLRSYTKSLRVQLKNSRVKVFELIAPGSSTPLNDQFMDMDGINANLMMDPGKLIDMAIAGLGKDKLEIYPGLARVMKIMSRLAPGFLLKQASKVGAKFMETAG</sequence>
<dbReference type="RefSeq" id="WP_119410337.1">
    <property type="nucleotide sequence ID" value="NZ_CP032869.1"/>
</dbReference>
<dbReference type="InterPro" id="IPR036291">
    <property type="entry name" value="NAD(P)-bd_dom_sf"/>
</dbReference>
<dbReference type="Proteomes" id="UP000270046">
    <property type="component" value="Chromosome"/>
</dbReference>
<dbReference type="PANTHER" id="PTHR44196:SF1">
    <property type="entry name" value="DEHYDROGENASE_REDUCTASE SDR FAMILY MEMBER 7B"/>
    <property type="match status" value="1"/>
</dbReference>
<evidence type="ECO:0000313" key="4">
    <source>
        <dbReference type="EMBL" id="AYL96744.1"/>
    </source>
</evidence>
<evidence type="ECO:0000313" key="5">
    <source>
        <dbReference type="Proteomes" id="UP000270046"/>
    </source>
</evidence>
<keyword evidence="5" id="KW-1185">Reference proteome</keyword>
<dbReference type="EMBL" id="CP032869">
    <property type="protein sequence ID" value="AYL96744.1"/>
    <property type="molecule type" value="Genomic_DNA"/>
</dbReference>
<name>A0A494VPP5_9SPHI</name>
<dbReference type="InterPro" id="IPR002347">
    <property type="entry name" value="SDR_fam"/>
</dbReference>
<gene>
    <name evidence="4" type="ORF">HYN43_016180</name>
</gene>
<dbReference type="GO" id="GO:0016020">
    <property type="term" value="C:membrane"/>
    <property type="evidence" value="ECO:0007669"/>
    <property type="project" value="TreeGrafter"/>
</dbReference>
<dbReference type="PROSITE" id="PS00061">
    <property type="entry name" value="ADH_SHORT"/>
    <property type="match status" value="1"/>
</dbReference>
<dbReference type="InterPro" id="IPR020904">
    <property type="entry name" value="Sc_DH/Rdtase_CS"/>
</dbReference>
<dbReference type="AlphaFoldDB" id="A0A494VPP5"/>
<evidence type="ECO:0000256" key="1">
    <source>
        <dbReference type="ARBA" id="ARBA00006484"/>
    </source>
</evidence>
<evidence type="ECO:0000256" key="2">
    <source>
        <dbReference type="ARBA" id="ARBA00023002"/>
    </source>
</evidence>
<dbReference type="PANTHER" id="PTHR44196">
    <property type="entry name" value="DEHYDROGENASE/REDUCTASE SDR FAMILY MEMBER 7B"/>
    <property type="match status" value="1"/>
</dbReference>
<comment type="similarity">
    <text evidence="1 3">Belongs to the short-chain dehydrogenases/reductases (SDR) family.</text>
</comment>
<evidence type="ECO:0000256" key="3">
    <source>
        <dbReference type="RuleBase" id="RU000363"/>
    </source>
</evidence>
<dbReference type="SUPFAM" id="SSF51735">
    <property type="entry name" value="NAD(P)-binding Rossmann-fold domains"/>
    <property type="match status" value="1"/>
</dbReference>
<dbReference type="GO" id="GO:0016491">
    <property type="term" value="F:oxidoreductase activity"/>
    <property type="evidence" value="ECO:0007669"/>
    <property type="project" value="UniProtKB-KW"/>
</dbReference>
<dbReference type="Pfam" id="PF00106">
    <property type="entry name" value="adh_short"/>
    <property type="match status" value="1"/>
</dbReference>
<dbReference type="PRINTS" id="PR00081">
    <property type="entry name" value="GDHRDH"/>
</dbReference>